<protein>
    <submittedName>
        <fullName evidence="1">Uncharacterized protein</fullName>
    </submittedName>
</protein>
<dbReference type="EMBL" id="JACGCI010000028">
    <property type="protein sequence ID" value="KAF6755934.1"/>
    <property type="molecule type" value="Genomic_DNA"/>
</dbReference>
<name>A0A8H6HZF6_9AGAR</name>
<dbReference type="Proteomes" id="UP000521943">
    <property type="component" value="Unassembled WGS sequence"/>
</dbReference>
<comment type="caution">
    <text evidence="1">The sequence shown here is derived from an EMBL/GenBank/DDBJ whole genome shotgun (WGS) entry which is preliminary data.</text>
</comment>
<gene>
    <name evidence="1" type="ORF">DFP72DRAFT_1045286</name>
</gene>
<accession>A0A8H6HZF6</accession>
<dbReference type="AlphaFoldDB" id="A0A8H6HZF6"/>
<evidence type="ECO:0000313" key="1">
    <source>
        <dbReference type="EMBL" id="KAF6755934.1"/>
    </source>
</evidence>
<proteinExistence type="predicted"/>
<organism evidence="1 2">
    <name type="scientific">Ephemerocybe angulata</name>
    <dbReference type="NCBI Taxonomy" id="980116"/>
    <lineage>
        <taxon>Eukaryota</taxon>
        <taxon>Fungi</taxon>
        <taxon>Dikarya</taxon>
        <taxon>Basidiomycota</taxon>
        <taxon>Agaricomycotina</taxon>
        <taxon>Agaricomycetes</taxon>
        <taxon>Agaricomycetidae</taxon>
        <taxon>Agaricales</taxon>
        <taxon>Agaricineae</taxon>
        <taxon>Psathyrellaceae</taxon>
        <taxon>Ephemerocybe</taxon>
    </lineage>
</organism>
<evidence type="ECO:0000313" key="2">
    <source>
        <dbReference type="Proteomes" id="UP000521943"/>
    </source>
</evidence>
<reference evidence="1 2" key="1">
    <citation type="submission" date="2020-07" db="EMBL/GenBank/DDBJ databases">
        <title>Comparative genomics of pyrophilous fungi reveals a link between fire events and developmental genes.</title>
        <authorList>
            <consortium name="DOE Joint Genome Institute"/>
            <person name="Steindorff A.S."/>
            <person name="Carver A."/>
            <person name="Calhoun S."/>
            <person name="Stillman K."/>
            <person name="Liu H."/>
            <person name="Lipzen A."/>
            <person name="Pangilinan J."/>
            <person name="Labutti K."/>
            <person name="Bruns T.D."/>
            <person name="Grigoriev I.V."/>
        </authorList>
    </citation>
    <scope>NUCLEOTIDE SEQUENCE [LARGE SCALE GENOMIC DNA]</scope>
    <source>
        <strain evidence="1 2">CBS 144469</strain>
    </source>
</reference>
<sequence length="121" mass="13151">MDCDIVAPRGSGTQFFSGTSNVSARDISILNAGGDINIHNTGPISSAGPLTATVDEVLKWLKGANFRAIYRLSLEARTAETGTWLIATFEFEEFVRKKGTVVWATEEKRSVLFKLGTLGRV</sequence>
<keyword evidence="2" id="KW-1185">Reference proteome</keyword>